<dbReference type="RefSeq" id="WP_160044027.1">
    <property type="nucleotide sequence ID" value="NZ_BORQ01000010.1"/>
</dbReference>
<evidence type="ECO:0000313" key="8">
    <source>
        <dbReference type="Proteomes" id="UP000679779"/>
    </source>
</evidence>
<dbReference type="SUPFAM" id="SSF55383">
    <property type="entry name" value="Copper amine oxidase, domain N"/>
    <property type="match status" value="1"/>
</dbReference>
<evidence type="ECO:0000313" key="7">
    <source>
        <dbReference type="EMBL" id="GIO34522.1"/>
    </source>
</evidence>
<protein>
    <submittedName>
        <fullName evidence="7">Alkaline phosphatase</fullName>
    </submittedName>
</protein>
<dbReference type="GO" id="GO:0046872">
    <property type="term" value="F:metal ion binding"/>
    <property type="evidence" value="ECO:0007669"/>
    <property type="project" value="UniProtKB-KW"/>
</dbReference>
<comment type="caution">
    <text evidence="7">The sequence shown here is derived from an EMBL/GenBank/DDBJ whole genome shotgun (WGS) entry which is preliminary data.</text>
</comment>
<feature type="binding site" evidence="3">
    <location>
        <position position="47"/>
    </location>
    <ligand>
        <name>Mg(2+)</name>
        <dbReference type="ChEBI" id="CHEBI:18420"/>
    </ligand>
</feature>
<feature type="binding site" evidence="3">
    <location>
        <position position="156"/>
    </location>
    <ligand>
        <name>Mg(2+)</name>
        <dbReference type="ChEBI" id="CHEBI:18420"/>
    </ligand>
</feature>
<organism evidence="7 8">
    <name type="scientific">Paenibacillus albilobatus</name>
    <dbReference type="NCBI Taxonomy" id="2716884"/>
    <lineage>
        <taxon>Bacteria</taxon>
        <taxon>Bacillati</taxon>
        <taxon>Bacillota</taxon>
        <taxon>Bacilli</taxon>
        <taxon>Bacillales</taxon>
        <taxon>Paenibacillaceae</taxon>
        <taxon>Paenibacillus</taxon>
    </lineage>
</organism>
<evidence type="ECO:0000256" key="4">
    <source>
        <dbReference type="RuleBase" id="RU003946"/>
    </source>
</evidence>
<feature type="binding site" evidence="3">
    <location>
        <position position="290"/>
    </location>
    <ligand>
        <name>Zn(2+)</name>
        <dbReference type="ChEBI" id="CHEBI:29105"/>
        <label>2</label>
    </ligand>
</feature>
<dbReference type="InterPro" id="IPR012854">
    <property type="entry name" value="Cu_amine_oxidase-like_N"/>
</dbReference>
<dbReference type="PANTHER" id="PTHR11596:SF5">
    <property type="entry name" value="ALKALINE PHOSPHATASE"/>
    <property type="match status" value="1"/>
</dbReference>
<dbReference type="Pfam" id="PF00245">
    <property type="entry name" value="Alk_phosphatase"/>
    <property type="match status" value="1"/>
</dbReference>
<feature type="binding site" evidence="3">
    <location>
        <position position="423"/>
    </location>
    <ligand>
        <name>Zn(2+)</name>
        <dbReference type="ChEBI" id="CHEBI:29105"/>
        <label>2</label>
    </ligand>
</feature>
<name>A0A919XPT2_9BACL</name>
<proteinExistence type="inferred from homology"/>
<dbReference type="InterPro" id="IPR036582">
    <property type="entry name" value="Mao_N_sf"/>
</dbReference>
<feature type="binding site" evidence="3">
    <location>
        <position position="47"/>
    </location>
    <ligand>
        <name>Zn(2+)</name>
        <dbReference type="ChEBI" id="CHEBI:29105"/>
        <label>2</label>
    </ligand>
</feature>
<dbReference type="SUPFAM" id="SSF53649">
    <property type="entry name" value="Alkaline phosphatase-like"/>
    <property type="match status" value="1"/>
</dbReference>
<evidence type="ECO:0000256" key="1">
    <source>
        <dbReference type="ARBA" id="ARBA00022553"/>
    </source>
</evidence>
<dbReference type="Proteomes" id="UP000679779">
    <property type="component" value="Unassembled WGS sequence"/>
</dbReference>
<comment type="similarity">
    <text evidence="4">Belongs to the alkaline phosphatase family.</text>
</comment>
<feature type="binding site" evidence="3">
    <location>
        <position position="154"/>
    </location>
    <ligand>
        <name>Mg(2+)</name>
        <dbReference type="ChEBI" id="CHEBI:18420"/>
    </ligand>
</feature>
<comment type="cofactor">
    <cofactor evidence="3">
        <name>Mg(2+)</name>
        <dbReference type="ChEBI" id="CHEBI:18420"/>
    </cofactor>
    <text evidence="3">Binds 1 Mg(2+) ion.</text>
</comment>
<feature type="chain" id="PRO_5036949713" evidence="5">
    <location>
        <begin position="30"/>
        <end position="548"/>
    </location>
</feature>
<dbReference type="InterPro" id="IPR017850">
    <property type="entry name" value="Alkaline_phosphatase_core_sf"/>
</dbReference>
<keyword evidence="3" id="KW-0862">Zinc</keyword>
<evidence type="ECO:0000256" key="2">
    <source>
        <dbReference type="PIRSR" id="PIRSR601952-1"/>
    </source>
</evidence>
<evidence type="ECO:0000259" key="6">
    <source>
        <dbReference type="Pfam" id="PF07833"/>
    </source>
</evidence>
<dbReference type="PANTHER" id="PTHR11596">
    <property type="entry name" value="ALKALINE PHOSPHATASE"/>
    <property type="match status" value="1"/>
</dbReference>
<gene>
    <name evidence="7" type="ORF">J2TS6_56630</name>
</gene>
<feature type="binding site" evidence="3">
    <location>
        <position position="286"/>
    </location>
    <ligand>
        <name>Zn(2+)</name>
        <dbReference type="ChEBI" id="CHEBI:29105"/>
        <label>2</label>
    </ligand>
</feature>
<dbReference type="Gene3D" id="1.10.60.40">
    <property type="match status" value="1"/>
</dbReference>
<dbReference type="Gene3D" id="3.40.720.10">
    <property type="entry name" value="Alkaline Phosphatase, subunit A"/>
    <property type="match status" value="1"/>
</dbReference>
<dbReference type="AlphaFoldDB" id="A0A919XPT2"/>
<dbReference type="GO" id="GO:0004035">
    <property type="term" value="F:alkaline phosphatase activity"/>
    <property type="evidence" value="ECO:0007669"/>
    <property type="project" value="TreeGrafter"/>
</dbReference>
<feature type="signal peptide" evidence="5">
    <location>
        <begin position="1"/>
        <end position="29"/>
    </location>
</feature>
<dbReference type="Gene3D" id="3.30.457.10">
    <property type="entry name" value="Copper amine oxidase-like, N-terminal domain"/>
    <property type="match status" value="1"/>
</dbReference>
<comment type="cofactor">
    <cofactor evidence="3">
        <name>Zn(2+)</name>
        <dbReference type="ChEBI" id="CHEBI:29105"/>
    </cofactor>
    <text evidence="3">Binds 2 Zn(2+) ions.</text>
</comment>
<keyword evidence="1" id="KW-0597">Phosphoprotein</keyword>
<dbReference type="EMBL" id="BORQ01000010">
    <property type="protein sequence ID" value="GIO34522.1"/>
    <property type="molecule type" value="Genomic_DNA"/>
</dbReference>
<feature type="active site" description="Phosphoserine intermediate" evidence="2">
    <location>
        <position position="88"/>
    </location>
</feature>
<feature type="binding site" evidence="3">
    <location>
        <position position="281"/>
    </location>
    <ligand>
        <name>Mg(2+)</name>
        <dbReference type="ChEBI" id="CHEBI:18420"/>
    </ligand>
</feature>
<keyword evidence="3" id="KW-0460">Magnesium</keyword>
<reference evidence="7" key="1">
    <citation type="submission" date="2021-03" db="EMBL/GenBank/DDBJ databases">
        <title>Antimicrobial resistance genes in bacteria isolated from Japanese honey, and their potential for conferring macrolide and lincosamide resistance in the American foulbrood pathogen Paenibacillus larvae.</title>
        <authorList>
            <person name="Okamoto M."/>
            <person name="Kumagai M."/>
            <person name="Kanamori H."/>
            <person name="Takamatsu D."/>
        </authorList>
    </citation>
    <scope>NUCLEOTIDE SEQUENCE</scope>
    <source>
        <strain evidence="7">J2TS6</strain>
    </source>
</reference>
<keyword evidence="5" id="KW-0732">Signal</keyword>
<sequence>MKTTKPWISGMFAAVMLTGSLAVSPITHAETDGGQNTVKNVIMVIPDGMGNSITGLTRWYQNGKPLEVDSYVNGLVRTYASNSITTDSGAAATAYATGHKAVTESLSILPHEVTMPGVPATKAEDKNKPVPTLLEAARLAGKSTGLVFTCTLDDATPDAFVSHAVSRNESENITKQMVYSGVDVVFGGGSALLKPEGKDGGARKDGADLTKALQAQGYDYVTSKTGMDQSKAKKIWGLFQPWNLEADFDRDPKQQPSLAEMTSKSLSILSSNPNGFFLMVEASDIDTYGHENDPVGMVSETLAYDKAMKVAIDFAKKDGHTAVISMADHNTGGLYLTNYDSAKQFNAVMQKAKHTNHAIREKIKKDGSNLKQVLEQDYGLTGLTSRELAEIKKAWKQEDGDFSGVIGRMLGEKAGISFANEDHTSEEVVLYAYHPNGFKPTDFAKSGVLQNTDINKYVQFIMGFHLDELGKSLYASGHDIRALGATVTFDNSNKAFPVAVVKKGGKQIRLAVDKNYAVVNGQKKTLKIPTLLIDNRLWTDRAVLDLLK</sequence>
<dbReference type="CDD" id="cd16012">
    <property type="entry name" value="ALP"/>
    <property type="match status" value="1"/>
</dbReference>
<dbReference type="InterPro" id="IPR001952">
    <property type="entry name" value="Alkaline_phosphatase"/>
</dbReference>
<keyword evidence="3" id="KW-0479">Metal-binding</keyword>
<dbReference type="SMART" id="SM00098">
    <property type="entry name" value="alkPPc"/>
    <property type="match status" value="1"/>
</dbReference>
<keyword evidence="8" id="KW-1185">Reference proteome</keyword>
<accession>A0A919XPT2</accession>
<dbReference type="Pfam" id="PF07833">
    <property type="entry name" value="Cu_amine_oxidN1"/>
    <property type="match status" value="1"/>
</dbReference>
<evidence type="ECO:0000256" key="5">
    <source>
        <dbReference type="SAM" id="SignalP"/>
    </source>
</evidence>
<evidence type="ECO:0000256" key="3">
    <source>
        <dbReference type="PIRSR" id="PIRSR601952-2"/>
    </source>
</evidence>
<feature type="domain" description="Copper amine oxidase-like N-terminal" evidence="6">
    <location>
        <begin position="481"/>
        <end position="537"/>
    </location>
</feature>
<feature type="binding site" evidence="3">
    <location>
        <position position="328"/>
    </location>
    <ligand>
        <name>Zn(2+)</name>
        <dbReference type="ChEBI" id="CHEBI:29105"/>
        <label>2</label>
    </ligand>
</feature>
<feature type="binding site" evidence="3">
    <location>
        <position position="329"/>
    </location>
    <ligand>
        <name>Zn(2+)</name>
        <dbReference type="ChEBI" id="CHEBI:29105"/>
        <label>2</label>
    </ligand>
</feature>
<dbReference type="PRINTS" id="PR00113">
    <property type="entry name" value="ALKPHPHTASE"/>
</dbReference>